<name>A0A9P4J3N3_9PEZI</name>
<reference evidence="2" key="1">
    <citation type="journal article" date="2020" name="Stud. Mycol.">
        <title>101 Dothideomycetes genomes: a test case for predicting lifestyles and emergence of pathogens.</title>
        <authorList>
            <person name="Haridas S."/>
            <person name="Albert R."/>
            <person name="Binder M."/>
            <person name="Bloem J."/>
            <person name="Labutti K."/>
            <person name="Salamov A."/>
            <person name="Andreopoulos B."/>
            <person name="Baker S."/>
            <person name="Barry K."/>
            <person name="Bills G."/>
            <person name="Bluhm B."/>
            <person name="Cannon C."/>
            <person name="Castanera R."/>
            <person name="Culley D."/>
            <person name="Daum C."/>
            <person name="Ezra D."/>
            <person name="Gonzalez J."/>
            <person name="Henrissat B."/>
            <person name="Kuo A."/>
            <person name="Liang C."/>
            <person name="Lipzen A."/>
            <person name="Lutzoni F."/>
            <person name="Magnuson J."/>
            <person name="Mondo S."/>
            <person name="Nolan M."/>
            <person name="Ohm R."/>
            <person name="Pangilinan J."/>
            <person name="Park H.-J."/>
            <person name="Ramirez L."/>
            <person name="Alfaro M."/>
            <person name="Sun H."/>
            <person name="Tritt A."/>
            <person name="Yoshinaga Y."/>
            <person name="Zwiers L.-H."/>
            <person name="Turgeon B."/>
            <person name="Goodwin S."/>
            <person name="Spatafora J."/>
            <person name="Crous P."/>
            <person name="Grigoriev I."/>
        </authorList>
    </citation>
    <scope>NUCLEOTIDE SEQUENCE</scope>
    <source>
        <strain evidence="2">CBS 260.36</strain>
    </source>
</reference>
<gene>
    <name evidence="2" type="ORF">K461DRAFT_276015</name>
</gene>
<organism evidence="2 3">
    <name type="scientific">Myriangium duriaei CBS 260.36</name>
    <dbReference type="NCBI Taxonomy" id="1168546"/>
    <lineage>
        <taxon>Eukaryota</taxon>
        <taxon>Fungi</taxon>
        <taxon>Dikarya</taxon>
        <taxon>Ascomycota</taxon>
        <taxon>Pezizomycotina</taxon>
        <taxon>Dothideomycetes</taxon>
        <taxon>Dothideomycetidae</taxon>
        <taxon>Myriangiales</taxon>
        <taxon>Myriangiaceae</taxon>
        <taxon>Myriangium</taxon>
    </lineage>
</organism>
<sequence>MNWVGGGLQRHSRGNSSDVKKQKAYFAHARNSRRTFSHAKRRLHDENVIVSTSLEGDASMTISPERLSKMRKTKHSCAIDPSFHLPNGVDSEELHDFEASKQQLLAFDDWLGLGITDDPNTNQRYEHMSRSPSHGKRRKKGECPPVVCKSFSRGANPQDTPSAEENVSIRVGTDALVTSPARVDGHMRVDKAVLSDGTRRLSTHIQAKSEQQKHDLSPVTQQTDPPRTYPSTSHTSRHAASTTSSVEVLFDQPCHDSNRDAIRNQSDLDAELYMLSDPPEEPTTARGLKTVPTQNMLSRSKGDISDGTMHQIWDLRWSPAGHSIDRKMEATGASPHQGSRPHSLFEPSHHDCTFETVESLVPTNQQEPCTQIATHLPETRPASPNSLWKRFIFGPGSPTFDNADLLHSSPTRQSESTSQLSLAARVSSSSSPHHPTQGWSRTDTETLNKLSMVAQPGRARTREAVEISSCASSDVEDSETESDLDE</sequence>
<dbReference type="Proteomes" id="UP000799439">
    <property type="component" value="Unassembled WGS sequence"/>
</dbReference>
<feature type="compositionally biased region" description="Polar residues" evidence="1">
    <location>
        <begin position="153"/>
        <end position="165"/>
    </location>
</feature>
<evidence type="ECO:0000313" key="3">
    <source>
        <dbReference type="Proteomes" id="UP000799439"/>
    </source>
</evidence>
<keyword evidence="3" id="KW-1185">Reference proteome</keyword>
<dbReference type="EMBL" id="ML996083">
    <property type="protein sequence ID" value="KAF2154853.1"/>
    <property type="molecule type" value="Genomic_DNA"/>
</dbReference>
<accession>A0A9P4J3N3</accession>
<feature type="region of interest" description="Disordered" evidence="1">
    <location>
        <begin position="121"/>
        <end position="167"/>
    </location>
</feature>
<feature type="region of interest" description="Disordered" evidence="1">
    <location>
        <begin position="275"/>
        <end position="303"/>
    </location>
</feature>
<feature type="compositionally biased region" description="Acidic residues" evidence="1">
    <location>
        <begin position="474"/>
        <end position="486"/>
    </location>
</feature>
<protein>
    <submittedName>
        <fullName evidence="2">Uncharacterized protein</fullName>
    </submittedName>
</protein>
<feature type="compositionally biased region" description="Polar residues" evidence="1">
    <location>
        <begin position="408"/>
        <end position="421"/>
    </location>
</feature>
<feature type="compositionally biased region" description="Polar residues" evidence="1">
    <location>
        <begin position="437"/>
        <end position="449"/>
    </location>
</feature>
<feature type="region of interest" description="Disordered" evidence="1">
    <location>
        <begin position="1"/>
        <end position="22"/>
    </location>
</feature>
<proteinExistence type="predicted"/>
<evidence type="ECO:0000313" key="2">
    <source>
        <dbReference type="EMBL" id="KAF2154853.1"/>
    </source>
</evidence>
<evidence type="ECO:0000256" key="1">
    <source>
        <dbReference type="SAM" id="MobiDB-lite"/>
    </source>
</evidence>
<dbReference type="AlphaFoldDB" id="A0A9P4J3N3"/>
<feature type="region of interest" description="Disordered" evidence="1">
    <location>
        <begin position="402"/>
        <end position="486"/>
    </location>
</feature>
<dbReference type="OrthoDB" id="10651797at2759"/>
<feature type="region of interest" description="Disordered" evidence="1">
    <location>
        <begin position="205"/>
        <end position="245"/>
    </location>
</feature>
<feature type="compositionally biased region" description="Low complexity" evidence="1">
    <location>
        <begin position="231"/>
        <end position="245"/>
    </location>
</feature>
<comment type="caution">
    <text evidence="2">The sequence shown here is derived from an EMBL/GenBank/DDBJ whole genome shotgun (WGS) entry which is preliminary data.</text>
</comment>